<evidence type="ECO:0000256" key="5">
    <source>
        <dbReference type="ARBA" id="ARBA00047960"/>
    </source>
</evidence>
<keyword evidence="3 8" id="KW-0808">Transferase</keyword>
<dbReference type="SUPFAM" id="SSF52833">
    <property type="entry name" value="Thioredoxin-like"/>
    <property type="match status" value="1"/>
</dbReference>
<evidence type="ECO:0000256" key="2">
    <source>
        <dbReference type="ARBA" id="ARBA00022575"/>
    </source>
</evidence>
<protein>
    <recommendedName>
        <fullName evidence="1">glutathione transferase</fullName>
        <ecNumber evidence="1">2.5.1.18</ecNumber>
    </recommendedName>
</protein>
<dbReference type="InterPro" id="IPR004046">
    <property type="entry name" value="GST_C"/>
</dbReference>
<dbReference type="GO" id="GO:0006749">
    <property type="term" value="P:glutathione metabolic process"/>
    <property type="evidence" value="ECO:0007669"/>
    <property type="project" value="InterPro"/>
</dbReference>
<dbReference type="Pfam" id="PF00043">
    <property type="entry name" value="GST_C"/>
    <property type="match status" value="1"/>
</dbReference>
<feature type="domain" description="GST C-terminal" evidence="7">
    <location>
        <begin position="90"/>
        <end position="226"/>
    </location>
</feature>
<comment type="similarity">
    <text evidence="4">Belongs to the GST superfamily. Tau family.</text>
</comment>
<dbReference type="PANTHER" id="PTHR11260">
    <property type="entry name" value="GLUTATHIONE S-TRANSFERASE, GST, SUPERFAMILY, GST DOMAIN CONTAINING"/>
    <property type="match status" value="1"/>
</dbReference>
<dbReference type="CDD" id="cd03185">
    <property type="entry name" value="GST_C_Tau"/>
    <property type="match status" value="1"/>
</dbReference>
<dbReference type="GO" id="GO:0005737">
    <property type="term" value="C:cytoplasm"/>
    <property type="evidence" value="ECO:0007669"/>
    <property type="project" value="TreeGrafter"/>
</dbReference>
<evidence type="ECO:0000256" key="1">
    <source>
        <dbReference type="ARBA" id="ARBA00012452"/>
    </source>
</evidence>
<dbReference type="Proteomes" id="UP001237642">
    <property type="component" value="Unassembled WGS sequence"/>
</dbReference>
<dbReference type="AlphaFoldDB" id="A0AAD8HE50"/>
<evidence type="ECO:0000313" key="8">
    <source>
        <dbReference type="EMBL" id="KAK1365825.1"/>
    </source>
</evidence>
<feature type="domain" description="GST N-terminal" evidence="6">
    <location>
        <begin position="4"/>
        <end position="83"/>
    </location>
</feature>
<evidence type="ECO:0000259" key="7">
    <source>
        <dbReference type="PROSITE" id="PS50405"/>
    </source>
</evidence>
<dbReference type="FunFam" id="1.20.1050.10:FF:000016">
    <property type="entry name" value="Glutathione S-transferase U9"/>
    <property type="match status" value="1"/>
</dbReference>
<comment type="catalytic activity">
    <reaction evidence="5">
        <text>RX + glutathione = an S-substituted glutathione + a halide anion + H(+)</text>
        <dbReference type="Rhea" id="RHEA:16437"/>
        <dbReference type="ChEBI" id="CHEBI:15378"/>
        <dbReference type="ChEBI" id="CHEBI:16042"/>
        <dbReference type="ChEBI" id="CHEBI:17792"/>
        <dbReference type="ChEBI" id="CHEBI:57925"/>
        <dbReference type="ChEBI" id="CHEBI:90779"/>
        <dbReference type="EC" id="2.5.1.18"/>
    </reaction>
</comment>
<dbReference type="InterPro" id="IPR040079">
    <property type="entry name" value="Glutathione_S-Trfase"/>
</dbReference>
<dbReference type="InterPro" id="IPR004045">
    <property type="entry name" value="Glutathione_S-Trfase_N"/>
</dbReference>
<evidence type="ECO:0000313" key="9">
    <source>
        <dbReference type="Proteomes" id="UP001237642"/>
    </source>
</evidence>
<keyword evidence="2" id="KW-0216">Detoxification</keyword>
<dbReference type="SFLD" id="SFLDG00358">
    <property type="entry name" value="Main_(cytGST)"/>
    <property type="match status" value="1"/>
</dbReference>
<keyword evidence="9" id="KW-1185">Reference proteome</keyword>
<dbReference type="CDD" id="cd03058">
    <property type="entry name" value="GST_N_Tau"/>
    <property type="match status" value="1"/>
</dbReference>
<dbReference type="InterPro" id="IPR036282">
    <property type="entry name" value="Glutathione-S-Trfase_C_sf"/>
</dbReference>
<accession>A0AAD8HE50</accession>
<dbReference type="InterPro" id="IPR045074">
    <property type="entry name" value="GST_C_Tau"/>
</dbReference>
<evidence type="ECO:0000256" key="3">
    <source>
        <dbReference type="ARBA" id="ARBA00022679"/>
    </source>
</evidence>
<dbReference type="PANTHER" id="PTHR11260:SF773">
    <property type="entry name" value="GLUTATHIONE S-TRANSFERASE U26"/>
    <property type="match status" value="1"/>
</dbReference>
<dbReference type="Pfam" id="PF02798">
    <property type="entry name" value="GST_N"/>
    <property type="match status" value="1"/>
</dbReference>
<dbReference type="SUPFAM" id="SSF47616">
    <property type="entry name" value="GST C-terminal domain-like"/>
    <property type="match status" value="1"/>
</dbReference>
<reference evidence="8" key="1">
    <citation type="submission" date="2023-02" db="EMBL/GenBank/DDBJ databases">
        <title>Genome of toxic invasive species Heracleum sosnowskyi carries increased number of genes despite the absence of recent whole-genome duplications.</title>
        <authorList>
            <person name="Schelkunov M."/>
            <person name="Shtratnikova V."/>
            <person name="Makarenko M."/>
            <person name="Klepikova A."/>
            <person name="Omelchenko D."/>
            <person name="Novikova G."/>
            <person name="Obukhova E."/>
            <person name="Bogdanov V."/>
            <person name="Penin A."/>
            <person name="Logacheva M."/>
        </authorList>
    </citation>
    <scope>NUCLEOTIDE SEQUENCE</scope>
    <source>
        <strain evidence="8">Hsosn_3</strain>
        <tissue evidence="8">Leaf</tissue>
    </source>
</reference>
<dbReference type="InterPro" id="IPR010987">
    <property type="entry name" value="Glutathione-S-Trfase_C-like"/>
</dbReference>
<evidence type="ECO:0000256" key="4">
    <source>
        <dbReference type="ARBA" id="ARBA00025743"/>
    </source>
</evidence>
<sequence length="229" mass="25590">MVSSVVQVLGTSYSPYANRVQIALNLKSVDFEYIEQNLISKTDLLLRSNPVNKKVPVLIHGDKCISESLVIVQYIDETWSSNGHSFLPSDAYDRAIARFWPAYFDDKLVPLMRDLRSAQGEDKLALIERLEEGMVVLEKAFVKCSKGKAYFGGDNIGIIDIAVGSCLGWIKAMEKMNSFKLIHKDKTPGLTGWADTFMSNDAVKNVIPEPQVFIELLKKMQPMAKPASN</sequence>
<name>A0AAD8HE50_9APIA</name>
<organism evidence="8 9">
    <name type="scientific">Heracleum sosnowskyi</name>
    <dbReference type="NCBI Taxonomy" id="360622"/>
    <lineage>
        <taxon>Eukaryota</taxon>
        <taxon>Viridiplantae</taxon>
        <taxon>Streptophyta</taxon>
        <taxon>Embryophyta</taxon>
        <taxon>Tracheophyta</taxon>
        <taxon>Spermatophyta</taxon>
        <taxon>Magnoliopsida</taxon>
        <taxon>eudicotyledons</taxon>
        <taxon>Gunneridae</taxon>
        <taxon>Pentapetalae</taxon>
        <taxon>asterids</taxon>
        <taxon>campanulids</taxon>
        <taxon>Apiales</taxon>
        <taxon>Apiaceae</taxon>
        <taxon>Apioideae</taxon>
        <taxon>apioid superclade</taxon>
        <taxon>Tordylieae</taxon>
        <taxon>Tordyliinae</taxon>
        <taxon>Heracleum</taxon>
    </lineage>
</organism>
<dbReference type="PROSITE" id="PS50404">
    <property type="entry name" value="GST_NTER"/>
    <property type="match status" value="1"/>
</dbReference>
<dbReference type="InterPro" id="IPR036249">
    <property type="entry name" value="Thioredoxin-like_sf"/>
</dbReference>
<reference evidence="8" key="2">
    <citation type="submission" date="2023-05" db="EMBL/GenBank/DDBJ databases">
        <authorList>
            <person name="Schelkunov M.I."/>
        </authorList>
    </citation>
    <scope>NUCLEOTIDE SEQUENCE</scope>
    <source>
        <strain evidence="8">Hsosn_3</strain>
        <tissue evidence="8">Leaf</tissue>
    </source>
</reference>
<dbReference type="Gene3D" id="3.40.30.10">
    <property type="entry name" value="Glutaredoxin"/>
    <property type="match status" value="1"/>
</dbReference>
<dbReference type="SFLD" id="SFLDG01152">
    <property type="entry name" value="Main.3:_Omega-_and_Tau-like"/>
    <property type="match status" value="1"/>
</dbReference>
<dbReference type="FunFam" id="3.40.30.10:FF:000044">
    <property type="entry name" value="Glutathione S-transferase GSTU6"/>
    <property type="match status" value="1"/>
</dbReference>
<dbReference type="SFLD" id="SFLDS00019">
    <property type="entry name" value="Glutathione_Transferase_(cytos"/>
    <property type="match status" value="1"/>
</dbReference>
<dbReference type="InterPro" id="IPR045073">
    <property type="entry name" value="Omega/Tau-like"/>
</dbReference>
<dbReference type="EC" id="2.5.1.18" evidence="1"/>
<evidence type="ECO:0000259" key="6">
    <source>
        <dbReference type="PROSITE" id="PS50404"/>
    </source>
</evidence>
<dbReference type="GO" id="GO:0004364">
    <property type="term" value="F:glutathione transferase activity"/>
    <property type="evidence" value="ECO:0007669"/>
    <property type="project" value="UniProtKB-EC"/>
</dbReference>
<dbReference type="PROSITE" id="PS50405">
    <property type="entry name" value="GST_CTER"/>
    <property type="match status" value="1"/>
</dbReference>
<comment type="caution">
    <text evidence="8">The sequence shown here is derived from an EMBL/GenBank/DDBJ whole genome shotgun (WGS) entry which is preliminary data.</text>
</comment>
<proteinExistence type="inferred from homology"/>
<dbReference type="EMBL" id="JAUIZM010000009">
    <property type="protein sequence ID" value="KAK1365825.1"/>
    <property type="molecule type" value="Genomic_DNA"/>
</dbReference>
<dbReference type="Gene3D" id="1.20.1050.10">
    <property type="match status" value="1"/>
</dbReference>
<gene>
    <name evidence="8" type="ORF">POM88_041386</name>
</gene>
<dbReference type="GO" id="GO:0009407">
    <property type="term" value="P:toxin catabolic process"/>
    <property type="evidence" value="ECO:0007669"/>
    <property type="project" value="UniProtKB-ARBA"/>
</dbReference>